<evidence type="ECO:0000256" key="1">
    <source>
        <dbReference type="ARBA" id="ARBA00023002"/>
    </source>
</evidence>
<dbReference type="InterPro" id="IPR050463">
    <property type="entry name" value="Gfo/Idh/MocA_oxidrdct_glycsds"/>
</dbReference>
<comment type="caution">
    <text evidence="4">The sequence shown here is derived from an EMBL/GenBank/DDBJ whole genome shotgun (WGS) entry which is preliminary data.</text>
</comment>
<name>A0A852TSS3_9ACTN</name>
<evidence type="ECO:0000313" key="5">
    <source>
        <dbReference type="Proteomes" id="UP000589036"/>
    </source>
</evidence>
<dbReference type="InterPro" id="IPR036291">
    <property type="entry name" value="NAD(P)-bd_dom_sf"/>
</dbReference>
<keyword evidence="1" id="KW-0560">Oxidoreductase</keyword>
<dbReference type="Pfam" id="PF01408">
    <property type="entry name" value="GFO_IDH_MocA"/>
    <property type="match status" value="1"/>
</dbReference>
<organism evidence="4 5">
    <name type="scientific">Spinactinospora alkalitolerans</name>
    <dbReference type="NCBI Taxonomy" id="687207"/>
    <lineage>
        <taxon>Bacteria</taxon>
        <taxon>Bacillati</taxon>
        <taxon>Actinomycetota</taxon>
        <taxon>Actinomycetes</taxon>
        <taxon>Streptosporangiales</taxon>
        <taxon>Nocardiopsidaceae</taxon>
        <taxon>Spinactinospora</taxon>
    </lineage>
</organism>
<proteinExistence type="predicted"/>
<keyword evidence="5" id="KW-1185">Reference proteome</keyword>
<dbReference type="Pfam" id="PF22725">
    <property type="entry name" value="GFO_IDH_MocA_C3"/>
    <property type="match status" value="1"/>
</dbReference>
<feature type="domain" description="GFO/IDH/MocA-like oxidoreductase" evidence="3">
    <location>
        <begin position="135"/>
        <end position="267"/>
    </location>
</feature>
<evidence type="ECO:0000259" key="2">
    <source>
        <dbReference type="Pfam" id="PF01408"/>
    </source>
</evidence>
<dbReference type="PANTHER" id="PTHR43818">
    <property type="entry name" value="BCDNA.GH03377"/>
    <property type="match status" value="1"/>
</dbReference>
<dbReference type="Gene3D" id="3.30.360.10">
    <property type="entry name" value="Dihydrodipicolinate Reductase, domain 2"/>
    <property type="match status" value="1"/>
</dbReference>
<dbReference type="RefSeq" id="WP_179643005.1">
    <property type="nucleotide sequence ID" value="NZ_BAAAYY010000001.1"/>
</dbReference>
<dbReference type="InterPro" id="IPR055170">
    <property type="entry name" value="GFO_IDH_MocA-like_dom"/>
</dbReference>
<accession>A0A852TSS3</accession>
<evidence type="ECO:0000259" key="3">
    <source>
        <dbReference type="Pfam" id="PF22725"/>
    </source>
</evidence>
<gene>
    <name evidence="4" type="ORF">HDA32_002108</name>
</gene>
<evidence type="ECO:0000313" key="4">
    <source>
        <dbReference type="EMBL" id="NYE46988.1"/>
    </source>
</evidence>
<dbReference type="GO" id="GO:0016491">
    <property type="term" value="F:oxidoreductase activity"/>
    <property type="evidence" value="ECO:0007669"/>
    <property type="project" value="UniProtKB-KW"/>
</dbReference>
<dbReference type="EMBL" id="JACCCC010000001">
    <property type="protein sequence ID" value="NYE46988.1"/>
    <property type="molecule type" value="Genomic_DNA"/>
</dbReference>
<reference evidence="4 5" key="1">
    <citation type="submission" date="2020-07" db="EMBL/GenBank/DDBJ databases">
        <title>Sequencing the genomes of 1000 actinobacteria strains.</title>
        <authorList>
            <person name="Klenk H.-P."/>
        </authorList>
    </citation>
    <scope>NUCLEOTIDE SEQUENCE [LARGE SCALE GENOMIC DNA]</scope>
    <source>
        <strain evidence="4 5">CXB654</strain>
    </source>
</reference>
<dbReference type="Proteomes" id="UP000589036">
    <property type="component" value="Unassembled WGS sequence"/>
</dbReference>
<dbReference type="InterPro" id="IPR000683">
    <property type="entry name" value="Gfo/Idh/MocA-like_OxRdtase_N"/>
</dbReference>
<dbReference type="SUPFAM" id="SSF55347">
    <property type="entry name" value="Glyceraldehyde-3-phosphate dehydrogenase-like, C-terminal domain"/>
    <property type="match status" value="1"/>
</dbReference>
<protein>
    <submittedName>
        <fullName evidence="4">Putative dehydrogenase</fullName>
    </submittedName>
</protein>
<sequence>MVEQRPVRVGVIGANYGAATHLPAYAALSEFEVVAVATGHIEGARAAADRFGVERAYGDYRDLCRDDDVDLVDVVTRPRLHEPMVLAAVEAGRHVLCEAPLAGTAAEAERMLSATRRAGVRGFVDMQSRFSTGLRELRRRVREGWIGRVENVRASAFYPTFTRPEAVRSSLWCADAANGADSLRVHGLHTLDLIRWMFGEVADTAVRTATLRPAWPGEDGPVPASSADSSAMIGRLADGAVFSLHTSWVARHGGGWTLEAYGDEGVLRASATGHTGHFPVTVTGARHDDPAEARLAPDPDDGVGVGGITDGSPNHALAGLLTAVARDLRTGAADPDVPTFADGVRLLRVAEAGAQES</sequence>
<feature type="domain" description="Gfo/Idh/MocA-like oxidoreductase N-terminal" evidence="2">
    <location>
        <begin position="7"/>
        <end position="124"/>
    </location>
</feature>
<dbReference type="PANTHER" id="PTHR43818:SF11">
    <property type="entry name" value="BCDNA.GH03377"/>
    <property type="match status" value="1"/>
</dbReference>
<dbReference type="AlphaFoldDB" id="A0A852TSS3"/>
<dbReference type="SUPFAM" id="SSF51735">
    <property type="entry name" value="NAD(P)-binding Rossmann-fold domains"/>
    <property type="match status" value="1"/>
</dbReference>
<dbReference type="GO" id="GO:0000166">
    <property type="term" value="F:nucleotide binding"/>
    <property type="evidence" value="ECO:0007669"/>
    <property type="project" value="InterPro"/>
</dbReference>
<dbReference type="Gene3D" id="3.40.50.720">
    <property type="entry name" value="NAD(P)-binding Rossmann-like Domain"/>
    <property type="match status" value="1"/>
</dbReference>